<keyword evidence="2 4" id="KW-0689">Ribosomal protein</keyword>
<sequence>MTKRTLEGTKKKAIRKSGFRARMKTKNGQNVLNARRRKNRKRVAKTMHS</sequence>
<keyword evidence="5" id="KW-0934">Plastid</keyword>
<evidence type="ECO:0000313" key="5">
    <source>
        <dbReference type="EMBL" id="QRG32411.1"/>
    </source>
</evidence>
<organism evidence="5">
    <name type="scientific">Nannochloropsis limnetica</name>
    <dbReference type="NCBI Taxonomy" id="120807"/>
    <lineage>
        <taxon>Eukaryota</taxon>
        <taxon>Sar</taxon>
        <taxon>Stramenopiles</taxon>
        <taxon>Ochrophyta</taxon>
        <taxon>Eustigmatophyceae</taxon>
        <taxon>Eustigmatales</taxon>
        <taxon>Monodopsidaceae</taxon>
        <taxon>Nannochloropsis</taxon>
    </lineage>
</organism>
<dbReference type="NCBIfam" id="TIGR01030">
    <property type="entry name" value="rpmH_bact"/>
    <property type="match status" value="1"/>
</dbReference>
<dbReference type="GO" id="GO:1990904">
    <property type="term" value="C:ribonucleoprotein complex"/>
    <property type="evidence" value="ECO:0007669"/>
    <property type="project" value="UniProtKB-KW"/>
</dbReference>
<dbReference type="HAMAP" id="MF_00391">
    <property type="entry name" value="Ribosomal_bL34"/>
    <property type="match status" value="1"/>
</dbReference>
<comment type="similarity">
    <text evidence="1 4">Belongs to the bacterial ribosomal protein bL34 family.</text>
</comment>
<dbReference type="Gene3D" id="1.10.287.3980">
    <property type="match status" value="1"/>
</dbReference>
<name>A0A890CKE9_9STRA</name>
<protein>
    <recommendedName>
        <fullName evidence="4">Large ribosomal subunit protein bL34c</fullName>
    </recommendedName>
</protein>
<dbReference type="GO" id="GO:0006412">
    <property type="term" value="P:translation"/>
    <property type="evidence" value="ECO:0007669"/>
    <property type="project" value="UniProtKB-UniRule"/>
</dbReference>
<keyword evidence="3 4" id="KW-0687">Ribonucleoprotein</keyword>
<evidence type="ECO:0000256" key="1">
    <source>
        <dbReference type="ARBA" id="ARBA00010111"/>
    </source>
</evidence>
<dbReference type="Pfam" id="PF00468">
    <property type="entry name" value="Ribosomal_L34"/>
    <property type="match status" value="1"/>
</dbReference>
<dbReference type="EMBL" id="MT872224">
    <property type="protein sequence ID" value="QRG32167.1"/>
    <property type="molecule type" value="Genomic_DNA"/>
</dbReference>
<dbReference type="EMBL" id="MT872223">
    <property type="protein sequence ID" value="QRG32045.1"/>
    <property type="molecule type" value="Genomic_DNA"/>
</dbReference>
<proteinExistence type="inferred from homology"/>
<dbReference type="InterPro" id="IPR000271">
    <property type="entry name" value="Ribosomal_bL34"/>
</dbReference>
<evidence type="ECO:0000256" key="3">
    <source>
        <dbReference type="ARBA" id="ARBA00023274"/>
    </source>
</evidence>
<dbReference type="GO" id="GO:0003735">
    <property type="term" value="F:structural constituent of ribosome"/>
    <property type="evidence" value="ECO:0007669"/>
    <property type="project" value="InterPro"/>
</dbReference>
<evidence type="ECO:0000256" key="2">
    <source>
        <dbReference type="ARBA" id="ARBA00022980"/>
    </source>
</evidence>
<dbReference type="EMBL" id="MT872225">
    <property type="protein sequence ID" value="QRG32289.1"/>
    <property type="molecule type" value="Genomic_DNA"/>
</dbReference>
<gene>
    <name evidence="4 5" type="primary">rpl34</name>
</gene>
<dbReference type="EMBL" id="MT872226">
    <property type="protein sequence ID" value="QRG32411.1"/>
    <property type="molecule type" value="Genomic_DNA"/>
</dbReference>
<keyword evidence="5" id="KW-0150">Chloroplast</keyword>
<geneLocation type="chloroplast" evidence="5"/>
<accession>A0A890CKE9</accession>
<comment type="subcellular location">
    <subcellularLocation>
        <location evidence="4">Plastid</location>
        <location evidence="4">Chloroplast</location>
    </subcellularLocation>
</comment>
<reference evidence="5" key="1">
    <citation type="submission" date="2020-08" db="EMBL/GenBank/DDBJ databases">
        <title>Environmental palaeogenomic reconstruction of an Ice Age algal population.</title>
        <authorList>
            <person name="Lammers Y."/>
            <person name="Heintzman P.D."/>
            <person name="Alsos I.G."/>
        </authorList>
    </citation>
    <scope>NUCLEOTIDE SEQUENCE</scope>
</reference>
<dbReference type="GO" id="GO:0009507">
    <property type="term" value="C:chloroplast"/>
    <property type="evidence" value="ECO:0007669"/>
    <property type="project" value="UniProtKB-SubCell"/>
</dbReference>
<dbReference type="AlphaFoldDB" id="A0A890CKE9"/>
<dbReference type="GO" id="GO:0005840">
    <property type="term" value="C:ribosome"/>
    <property type="evidence" value="ECO:0007669"/>
    <property type="project" value="UniProtKB-KW"/>
</dbReference>
<evidence type="ECO:0000256" key="4">
    <source>
        <dbReference type="HAMAP-Rule" id="MF_00391"/>
    </source>
</evidence>